<protein>
    <submittedName>
        <fullName evidence="1">11524_t:CDS:1</fullName>
    </submittedName>
</protein>
<dbReference type="Proteomes" id="UP000789525">
    <property type="component" value="Unassembled WGS sequence"/>
</dbReference>
<evidence type="ECO:0000313" key="2">
    <source>
        <dbReference type="Proteomes" id="UP000789525"/>
    </source>
</evidence>
<proteinExistence type="predicted"/>
<feature type="non-terminal residue" evidence="1">
    <location>
        <position position="231"/>
    </location>
</feature>
<accession>A0ACA9PKD4</accession>
<keyword evidence="2" id="KW-1185">Reference proteome</keyword>
<comment type="caution">
    <text evidence="1">The sequence shown here is derived from an EMBL/GenBank/DDBJ whole genome shotgun (WGS) entry which is preliminary data.</text>
</comment>
<dbReference type="EMBL" id="CAJVPT010035797">
    <property type="protein sequence ID" value="CAG8712469.1"/>
    <property type="molecule type" value="Genomic_DNA"/>
</dbReference>
<name>A0ACA9PKD4_9GLOM</name>
<gene>
    <name evidence="1" type="ORF">ACOLOM_LOCUS10738</name>
</gene>
<reference evidence="1" key="1">
    <citation type="submission" date="2021-06" db="EMBL/GenBank/DDBJ databases">
        <authorList>
            <person name="Kallberg Y."/>
            <person name="Tangrot J."/>
            <person name="Rosling A."/>
        </authorList>
    </citation>
    <scope>NUCLEOTIDE SEQUENCE</scope>
    <source>
        <strain evidence="1">CL356</strain>
    </source>
</reference>
<evidence type="ECO:0000313" key="1">
    <source>
        <dbReference type="EMBL" id="CAG8712469.1"/>
    </source>
</evidence>
<organism evidence="1 2">
    <name type="scientific">Acaulospora colombiana</name>
    <dbReference type="NCBI Taxonomy" id="27376"/>
    <lineage>
        <taxon>Eukaryota</taxon>
        <taxon>Fungi</taxon>
        <taxon>Fungi incertae sedis</taxon>
        <taxon>Mucoromycota</taxon>
        <taxon>Glomeromycotina</taxon>
        <taxon>Glomeromycetes</taxon>
        <taxon>Diversisporales</taxon>
        <taxon>Acaulosporaceae</taxon>
        <taxon>Acaulospora</taxon>
    </lineage>
</organism>
<sequence length="231" mass="26455">MKGEQTDEEEEEDIDDVEIDINLKILNEALSIYGSTGASYSGKRKWTVREDRDEDEEDPRGPLDRWIHSRNKPITTMRMSYAGVAEKAEGPSSVCHITTLLSERRMEIGFNDADKDALSEIDTSCEFITIICYPPQKITRAADTARLGDITHSFFRIEAKSMRGNVEMDFPNDREVLEFQSYTFDVMRQIVRALSVSMRVSIRIDSEGVMSLQFLMPSGPSGERTNWMEYR</sequence>